<name>A0ABD2WJ21_9HYME</name>
<reference evidence="2 3" key="1">
    <citation type="journal article" date="2024" name="bioRxiv">
        <title>A reference genome for Trichogramma kaykai: A tiny desert-dwelling parasitoid wasp with competing sex-ratio distorters.</title>
        <authorList>
            <person name="Culotta J."/>
            <person name="Lindsey A.R."/>
        </authorList>
    </citation>
    <scope>NUCLEOTIDE SEQUENCE [LARGE SCALE GENOMIC DNA]</scope>
    <source>
        <strain evidence="2 3">KSX58</strain>
    </source>
</reference>
<gene>
    <name evidence="2" type="ORF">TKK_012653</name>
</gene>
<dbReference type="EMBL" id="JBJJXI010000101">
    <property type="protein sequence ID" value="KAL3392961.1"/>
    <property type="molecule type" value="Genomic_DNA"/>
</dbReference>
<evidence type="ECO:0000313" key="2">
    <source>
        <dbReference type="EMBL" id="KAL3392961.1"/>
    </source>
</evidence>
<sequence length="577" mass="64058">MCLTGIKILTRIHILFNYDVFTSCSCMQCIIRESSLGDDAAGQHAPVVINRGSSSNEGSIDCKSVAEISCSAIIGIGIDMATAAAAAAGASASATVELQNATGRLANLEFPPPPPYPPPRGNAKNNKVLFDEQTDIISEQQHNHHNVYQHRVLVHHTPRSVHDYSYAYYEAGVGSGAVSSLVQSPVKSCSSAANVRATPQEYCQQDFHLIQQAPPLQQPPSQQKQQQLQKQQMQPSHRSESSAPNSPQFVSAYSAVQDYDLQEYRTNPHKRHTYVTRYGTEENIYEEISEINRQYRRALHGSRRSLVADEVREVQSRHQRVLGELNLDVEAMLMPTMADQQNGDREQNVVAINGGGAVAHSNGNATELQMLGHHHHHHVHHEMQSSPIATCAADLDSGFSGSSSASYRSGLGSLRRSLGRTSTPEIMSNGHYVGCNGSMPHHQSHQYYNLRHLPLHSLQQQDQHQLQQLHQQQLQQHHHRINGTVSISSNSSKVKAAMIWKKGWKKLQALGSLKNVRVRVRLDELHAVQYVFAYDVSNQREALRGGTSPSLYVDAFTRSSEAKHTCIDSNYAYVRRV</sequence>
<accession>A0ABD2WJ21</accession>
<organism evidence="2 3">
    <name type="scientific">Trichogramma kaykai</name>
    <dbReference type="NCBI Taxonomy" id="54128"/>
    <lineage>
        <taxon>Eukaryota</taxon>
        <taxon>Metazoa</taxon>
        <taxon>Ecdysozoa</taxon>
        <taxon>Arthropoda</taxon>
        <taxon>Hexapoda</taxon>
        <taxon>Insecta</taxon>
        <taxon>Pterygota</taxon>
        <taxon>Neoptera</taxon>
        <taxon>Endopterygota</taxon>
        <taxon>Hymenoptera</taxon>
        <taxon>Apocrita</taxon>
        <taxon>Proctotrupomorpha</taxon>
        <taxon>Chalcidoidea</taxon>
        <taxon>Trichogrammatidae</taxon>
        <taxon>Trichogramma</taxon>
    </lineage>
</organism>
<feature type="compositionally biased region" description="Low complexity" evidence="1">
    <location>
        <begin position="215"/>
        <end position="236"/>
    </location>
</feature>
<proteinExistence type="predicted"/>
<evidence type="ECO:0000313" key="3">
    <source>
        <dbReference type="Proteomes" id="UP001627154"/>
    </source>
</evidence>
<protein>
    <submittedName>
        <fullName evidence="2">Uncharacterized protein</fullName>
    </submittedName>
</protein>
<dbReference type="AlphaFoldDB" id="A0ABD2WJ21"/>
<comment type="caution">
    <text evidence="2">The sequence shown here is derived from an EMBL/GenBank/DDBJ whole genome shotgun (WGS) entry which is preliminary data.</text>
</comment>
<feature type="region of interest" description="Disordered" evidence="1">
    <location>
        <begin position="215"/>
        <end position="247"/>
    </location>
</feature>
<keyword evidence="3" id="KW-1185">Reference proteome</keyword>
<evidence type="ECO:0000256" key="1">
    <source>
        <dbReference type="SAM" id="MobiDB-lite"/>
    </source>
</evidence>
<dbReference type="Proteomes" id="UP001627154">
    <property type="component" value="Unassembled WGS sequence"/>
</dbReference>